<evidence type="ECO:0000313" key="3">
    <source>
        <dbReference type="EMBL" id="MBK1876207.1"/>
    </source>
</evidence>
<dbReference type="RefSeq" id="WP_200354423.1">
    <property type="nucleotide sequence ID" value="NZ_JAENIL010000007.1"/>
</dbReference>
<comment type="caution">
    <text evidence="3">The sequence shown here is derived from an EMBL/GenBank/DDBJ whole genome shotgun (WGS) entry which is preliminary data.</text>
</comment>
<feature type="domain" description="Peptidase C-terminal archaeal/bacterial" evidence="2">
    <location>
        <begin position="439"/>
        <end position="518"/>
    </location>
</feature>
<keyword evidence="4" id="KW-1185">Reference proteome</keyword>
<protein>
    <submittedName>
        <fullName evidence="3">PPC domain-containing protein</fullName>
    </submittedName>
</protein>
<proteinExistence type="predicted"/>
<reference evidence="3" key="1">
    <citation type="submission" date="2021-01" db="EMBL/GenBank/DDBJ databases">
        <title>Modified the classification status of verrucomicrobia.</title>
        <authorList>
            <person name="Feng X."/>
        </authorList>
    </citation>
    <scope>NUCLEOTIDE SEQUENCE</scope>
    <source>
        <strain evidence="3">KCTC 13126</strain>
    </source>
</reference>
<sequence>MKYLLSTRSLILSLALAFACQLSFGQKSQNLPHLGYAYPAGGQRGSTIEITIGGRYLGGAKNAFITGAGVKAEVVDHFGNYQRRYKTYLRDVRKNAGKVAREQGFRQGDTQQRQAMFKDMVEDIETVTQGNRDFKVPDHHYFNRIAHLTPEEFQQVAHKYMTMEGVQTNNEIAELATLRIHIAPDAPLGNRELRLRSYNGYSNPIYFQVGGMPEQIEIEPNDQAAKGDALQPPFTQNGQIMPGDLDRIRFTATKGQKLVLNAQARQLVPYLADAVPGWFQAILSLHDEHGKEIAYVDDYLFHPDPVILFDVPEDGVYEARIRDSIFRGREDFVYRISVAESPFITSIHPLGGELGVPLVAKVEGWNLPSKRLRLKSRPHTPTTSTSHLQSDIALSNLVRYETTRGLNLLEDETNNNSLKAAQAVQYPCTISGRIDQAGDRDVYQIEGQAGQALVAEVRARRLHSPVDSTLQLFDSDGVQIAWNDDIPAQPNVGVLTHHADSLLDTTFPKDGTYYLQISDTQNQGGPAYGYRLQVGDPEPDFKIWAYPAIVQIGAGQSMVMTAKVNRTEGFQGPIHLEIAQNKDGFSLSGATIPAGQDEIEFTITAPRRTAKPIRQIKLIAVGEGEIEDIQRPVVPCEQRTQAFITPHLIESREFLIETLRWPRGNTTFASTHSEAIELKDSGPFSLKFKKHAASAQPSGRNNVESFEYELRNTPPGVTLTETKDKHGSVEFSFIQESKPQKPSEGNLVIDVYAKLRNQKSKNKKVQTIYLGTLPAVPYKITM</sequence>
<keyword evidence="1" id="KW-0732">Signal</keyword>
<name>A0A934RXK1_9BACT</name>
<dbReference type="InterPro" id="IPR007280">
    <property type="entry name" value="Peptidase_C_arc/bac"/>
</dbReference>
<dbReference type="EMBL" id="JAENIL010000007">
    <property type="protein sequence ID" value="MBK1876207.1"/>
    <property type="molecule type" value="Genomic_DNA"/>
</dbReference>
<dbReference type="Proteomes" id="UP000617628">
    <property type="component" value="Unassembled WGS sequence"/>
</dbReference>
<feature type="chain" id="PRO_5037060391" evidence="1">
    <location>
        <begin position="20"/>
        <end position="782"/>
    </location>
</feature>
<dbReference type="Gene3D" id="2.60.120.380">
    <property type="match status" value="2"/>
</dbReference>
<dbReference type="AlphaFoldDB" id="A0A934RXK1"/>
<accession>A0A934RXK1</accession>
<gene>
    <name evidence="3" type="ORF">JIN87_04965</name>
</gene>
<evidence type="ECO:0000256" key="1">
    <source>
        <dbReference type="SAM" id="SignalP"/>
    </source>
</evidence>
<dbReference type="PROSITE" id="PS51257">
    <property type="entry name" value="PROKAR_LIPOPROTEIN"/>
    <property type="match status" value="1"/>
</dbReference>
<evidence type="ECO:0000259" key="2">
    <source>
        <dbReference type="Pfam" id="PF04151"/>
    </source>
</evidence>
<evidence type="ECO:0000313" key="4">
    <source>
        <dbReference type="Proteomes" id="UP000617628"/>
    </source>
</evidence>
<organism evidence="3 4">
    <name type="scientific">Pelagicoccus mobilis</name>
    <dbReference type="NCBI Taxonomy" id="415221"/>
    <lineage>
        <taxon>Bacteria</taxon>
        <taxon>Pseudomonadati</taxon>
        <taxon>Verrucomicrobiota</taxon>
        <taxon>Opitutia</taxon>
        <taxon>Puniceicoccales</taxon>
        <taxon>Pelagicoccaceae</taxon>
        <taxon>Pelagicoccus</taxon>
    </lineage>
</organism>
<dbReference type="Pfam" id="PF04151">
    <property type="entry name" value="PPC"/>
    <property type="match status" value="1"/>
</dbReference>
<feature type="signal peptide" evidence="1">
    <location>
        <begin position="1"/>
        <end position="19"/>
    </location>
</feature>